<dbReference type="Proteomes" id="UP001147700">
    <property type="component" value="Unassembled WGS sequence"/>
</dbReference>
<evidence type="ECO:0000313" key="2">
    <source>
        <dbReference type="Proteomes" id="UP001147700"/>
    </source>
</evidence>
<comment type="caution">
    <text evidence="1">The sequence shown here is derived from an EMBL/GenBank/DDBJ whole genome shotgun (WGS) entry which is preliminary data.</text>
</comment>
<gene>
    <name evidence="1" type="ORF">OJ962_29540</name>
</gene>
<reference evidence="1" key="1">
    <citation type="submission" date="2022-10" db="EMBL/GenBank/DDBJ databases">
        <title>The WGS of Solirubrobacter sp. CPCC 204708.</title>
        <authorList>
            <person name="Jiang Z."/>
        </authorList>
    </citation>
    <scope>NUCLEOTIDE SEQUENCE</scope>
    <source>
        <strain evidence="1">CPCC 204708</strain>
    </source>
</reference>
<dbReference type="EMBL" id="JAPCID010000062">
    <property type="protein sequence ID" value="MDA0141671.1"/>
    <property type="molecule type" value="Genomic_DNA"/>
</dbReference>
<accession>A0ABT4RSV1</accession>
<keyword evidence="2" id="KW-1185">Reference proteome</keyword>
<protein>
    <submittedName>
        <fullName evidence="1">Uncharacterized protein</fullName>
    </submittedName>
</protein>
<dbReference type="RefSeq" id="WP_202958580.1">
    <property type="nucleotide sequence ID" value="NZ_JAPCID010000062.1"/>
</dbReference>
<sequence length="206" mass="23617">MRRRRLQAQQPYPIVGKVGKRQLKAIPDLCRAGEQPRFVIAEGIYGALVAFEDRLVIVKKTATTFPYAEIGEIRYSVKRFTGKLEIVAVDEVDGRETFWKQALDVRKRTDAMALTVDVFEKAQERVRWLRGQIAGPRRVEVDAEEFGRALIEEVRDPVLARSFPAPDAVVEEVVDAVLAQLLRTLDDQRLSPWYLDWVADYSERTD</sequence>
<proteinExistence type="predicted"/>
<name>A0ABT4RSV1_9ACTN</name>
<organism evidence="1 2">
    <name type="scientific">Solirubrobacter deserti</name>
    <dbReference type="NCBI Taxonomy" id="2282478"/>
    <lineage>
        <taxon>Bacteria</taxon>
        <taxon>Bacillati</taxon>
        <taxon>Actinomycetota</taxon>
        <taxon>Thermoleophilia</taxon>
        <taxon>Solirubrobacterales</taxon>
        <taxon>Solirubrobacteraceae</taxon>
        <taxon>Solirubrobacter</taxon>
    </lineage>
</organism>
<evidence type="ECO:0000313" key="1">
    <source>
        <dbReference type="EMBL" id="MDA0141671.1"/>
    </source>
</evidence>